<gene>
    <name evidence="15" type="ORF">Nepgr_011223</name>
</gene>
<dbReference type="InterPro" id="IPR015151">
    <property type="entry name" value="B-adaptin_app_sub_C"/>
</dbReference>
<dbReference type="SUPFAM" id="SSF55711">
    <property type="entry name" value="Subdomain of clathrin and coatomer appendage domain"/>
    <property type="match status" value="1"/>
</dbReference>
<evidence type="ECO:0000256" key="5">
    <source>
        <dbReference type="ARBA" id="ARBA00022927"/>
    </source>
</evidence>
<dbReference type="Gene3D" id="2.60.40.1150">
    <property type="match status" value="1"/>
</dbReference>
<evidence type="ECO:0000256" key="8">
    <source>
        <dbReference type="ARBA" id="ARBA00023329"/>
    </source>
</evidence>
<dbReference type="GO" id="GO:0005794">
    <property type="term" value="C:Golgi apparatus"/>
    <property type="evidence" value="ECO:0007669"/>
    <property type="project" value="UniProtKB-SubCell"/>
</dbReference>
<evidence type="ECO:0000256" key="3">
    <source>
        <dbReference type="ARBA" id="ARBA00006613"/>
    </source>
</evidence>
<name>A0AAD3SDY8_NEPGR</name>
<dbReference type="InterPro" id="IPR016024">
    <property type="entry name" value="ARM-type_fold"/>
</dbReference>
<dbReference type="GO" id="GO:0030665">
    <property type="term" value="C:clathrin-coated vesicle membrane"/>
    <property type="evidence" value="ECO:0007669"/>
    <property type="project" value="UniProtKB-SubCell"/>
</dbReference>
<keyword evidence="6" id="KW-0333">Golgi apparatus</keyword>
<feature type="domain" description="Beta-adaptin appendage C-terminal subdomain" evidence="14">
    <location>
        <begin position="786"/>
        <end position="897"/>
    </location>
</feature>
<proteinExistence type="inferred from homology"/>
<dbReference type="InterPro" id="IPR013041">
    <property type="entry name" value="Clathrin_app_Ig-like_sf"/>
</dbReference>
<dbReference type="SUPFAM" id="SSF49348">
    <property type="entry name" value="Clathrin adaptor appendage domain"/>
    <property type="match status" value="1"/>
</dbReference>
<evidence type="ECO:0000256" key="1">
    <source>
        <dbReference type="ARBA" id="ARBA00004145"/>
    </source>
</evidence>
<dbReference type="GO" id="GO:0030131">
    <property type="term" value="C:clathrin adaptor complex"/>
    <property type="evidence" value="ECO:0007669"/>
    <property type="project" value="InterPro"/>
</dbReference>
<dbReference type="InterPro" id="IPR016342">
    <property type="entry name" value="AP_complex_bsu_1_2_4"/>
</dbReference>
<dbReference type="Pfam" id="PF01602">
    <property type="entry name" value="Adaptin_N"/>
    <property type="match status" value="1"/>
</dbReference>
<dbReference type="InterPro" id="IPR008152">
    <property type="entry name" value="Clathrin_a/b/g-adaptin_app_Ig"/>
</dbReference>
<dbReference type="Pfam" id="PF02883">
    <property type="entry name" value="Alpha_adaptinC2"/>
    <property type="match status" value="1"/>
</dbReference>
<dbReference type="InterPro" id="IPR026739">
    <property type="entry name" value="AP_beta"/>
</dbReference>
<evidence type="ECO:0000256" key="2">
    <source>
        <dbReference type="ARBA" id="ARBA00004601"/>
    </source>
</evidence>
<dbReference type="Pfam" id="PF09066">
    <property type="entry name" value="B2-adapt-app_C"/>
    <property type="match status" value="1"/>
</dbReference>
<keyword evidence="7 11" id="KW-0472">Membrane</keyword>
<comment type="caution">
    <text evidence="15">The sequence shown here is derived from an EMBL/GenBank/DDBJ whole genome shotgun (WGS) entry which is preliminary data.</text>
</comment>
<evidence type="ECO:0000256" key="6">
    <source>
        <dbReference type="ARBA" id="ARBA00023034"/>
    </source>
</evidence>
<dbReference type="Gene3D" id="1.25.10.10">
    <property type="entry name" value="Leucine-rich Repeat Variant"/>
    <property type="match status" value="1"/>
</dbReference>
<comment type="subcellular location">
    <subcellularLocation>
        <location evidence="1">Cytoplasmic vesicle</location>
        <location evidence="1">Clathrin-coated vesicle membrane</location>
        <topology evidence="1">Peripheral membrane protein</topology>
        <orientation evidence="1">Cytoplasmic side</orientation>
    </subcellularLocation>
    <subcellularLocation>
        <location evidence="2">Golgi apparatus</location>
        <location evidence="2">trans-Golgi network</location>
    </subcellularLocation>
</comment>
<dbReference type="Gene3D" id="3.30.310.10">
    <property type="entry name" value="TATA-Binding Protein"/>
    <property type="match status" value="1"/>
</dbReference>
<dbReference type="SUPFAM" id="SSF48371">
    <property type="entry name" value="ARM repeat"/>
    <property type="match status" value="1"/>
</dbReference>
<dbReference type="InterPro" id="IPR002553">
    <property type="entry name" value="Clathrin/coatomer_adapt-like_N"/>
</dbReference>
<evidence type="ECO:0000256" key="9">
    <source>
        <dbReference type="ARBA" id="ARBA00056315"/>
    </source>
</evidence>
<feature type="region of interest" description="Disordered" evidence="12">
    <location>
        <begin position="595"/>
        <end position="640"/>
    </location>
</feature>
<evidence type="ECO:0000313" key="16">
    <source>
        <dbReference type="Proteomes" id="UP001279734"/>
    </source>
</evidence>
<keyword evidence="4 11" id="KW-0813">Transport</keyword>
<accession>A0AAD3SDY8</accession>
<dbReference type="GO" id="GO:0030276">
    <property type="term" value="F:clathrin binding"/>
    <property type="evidence" value="ECO:0007669"/>
    <property type="project" value="InterPro"/>
</dbReference>
<sequence>MSGHDSKYFSTTKKGEIPELKEELNSQYKDKRKDAVKKVIAAMTVGKDVSSLFTDVVNCMQTENLELKKLVYLYLINYAKSQPDLAILAVNTFVKDSQDPNPLIRALAVRTMGCIRVDKITEYLCDPLQRCLKDDDPYVRKTAAICVAKLYDINAELVEDRGFLDSLKDLISDNNPMVVANAVAALAEIQENSTRPIFEITSNTLSKLLTALNECTEWGQVFILDALSRYKAEDAREAENIVERVTPRLQHANCAVVLSAVKMILQQMELITSTDVVRNLCKKMAPPLVTLLSAEPEIQYVALRNINLIVQKRPTILAHEIKVFFCKYNDPIYVKMEKLEIMIKLASDRNIDQVLLEFKEYATEVDVDFVRKAVRAIGRCAIKLERAAERCISVLLELIKIKVNYVVQEAIIVIKDIFRRYPNTYESIIATLCESLDTLDEPEAKASMIWIIGEYAERIDNADELLEGFLESFPEEPAQVQLQLLTAAVKLFLKKPTEGPQQMIQAVLNNATVETDNPDLRDRAYIYWRLLSTDPEAAKDVVLAEKPVISDDSNQLDPTLLDELLANIATLSSVYHKPPEAFVTRLKTTSLKTEDDYSEAGYSESPAHAAESSASPPSSSSNVPDAASRQPDQPLATAASPVPDLIGDLIGLDNSNSLVPVDQPAAASPSLPVLLPASTGQGLQISAQLVRRDGQIFYSLLFENGSPLLLDGFMIQFNKNTFGLAAVGPLQVPPLQPGTSAATLLPMILFKNVAPGPPNSLLQVAVKNNQQPVWYFNDKISLHVFFTEDGRMERATFLETWKSLPDSNEVLKDYPGLVINSVESTLDKLAASNMFFIAKRKNANQEVLYLSAKIPQGIPFLTELTAALGIPSVKCAVKTPSPELAPLFFEAMESLLKS</sequence>
<dbReference type="SMART" id="SM01020">
    <property type="entry name" value="B2-adapt-app_C"/>
    <property type="match status" value="1"/>
</dbReference>
<dbReference type="InterPro" id="IPR009028">
    <property type="entry name" value="Coatomer/calthrin_app_sub_C"/>
</dbReference>
<evidence type="ECO:0000256" key="11">
    <source>
        <dbReference type="PIRNR" id="PIRNR002291"/>
    </source>
</evidence>
<dbReference type="GO" id="GO:0016192">
    <property type="term" value="P:vesicle-mediated transport"/>
    <property type="evidence" value="ECO:0007669"/>
    <property type="project" value="InterPro"/>
</dbReference>
<organism evidence="15 16">
    <name type="scientific">Nepenthes gracilis</name>
    <name type="common">Slender pitcher plant</name>
    <dbReference type="NCBI Taxonomy" id="150966"/>
    <lineage>
        <taxon>Eukaryota</taxon>
        <taxon>Viridiplantae</taxon>
        <taxon>Streptophyta</taxon>
        <taxon>Embryophyta</taxon>
        <taxon>Tracheophyta</taxon>
        <taxon>Spermatophyta</taxon>
        <taxon>Magnoliopsida</taxon>
        <taxon>eudicotyledons</taxon>
        <taxon>Gunneridae</taxon>
        <taxon>Pentapetalae</taxon>
        <taxon>Caryophyllales</taxon>
        <taxon>Nepenthaceae</taxon>
        <taxon>Nepenthes</taxon>
    </lineage>
</organism>
<evidence type="ECO:0000256" key="12">
    <source>
        <dbReference type="SAM" id="MobiDB-lite"/>
    </source>
</evidence>
<evidence type="ECO:0000256" key="4">
    <source>
        <dbReference type="ARBA" id="ARBA00022448"/>
    </source>
</evidence>
<keyword evidence="5 11" id="KW-0653">Protein transport</keyword>
<dbReference type="InterPro" id="IPR011989">
    <property type="entry name" value="ARM-like"/>
</dbReference>
<protein>
    <recommendedName>
        <fullName evidence="11">Beta-adaptin-like protein</fullName>
    </recommendedName>
</protein>
<comment type="function">
    <text evidence="9 11">Subunit of clathrin-associated adaptor protein complex that plays a role in protein sorting in the late-Golgi/trans-Golgi network (TGN) and/or endosomes. The AP complexes mediate both the recruitment of clathrin to membranes and the recognition of sorting signals within the cytosolic tails of transmembrane cargo molecules.</text>
</comment>
<dbReference type="GO" id="GO:0006886">
    <property type="term" value="P:intracellular protein transport"/>
    <property type="evidence" value="ECO:0007669"/>
    <property type="project" value="InterPro"/>
</dbReference>
<evidence type="ECO:0000259" key="14">
    <source>
        <dbReference type="SMART" id="SM01020"/>
    </source>
</evidence>
<dbReference type="InterPro" id="IPR013037">
    <property type="entry name" value="Clathrin_b-adaptin_app_Ig-like"/>
</dbReference>
<feature type="compositionally biased region" description="Low complexity" evidence="12">
    <location>
        <begin position="603"/>
        <end position="628"/>
    </location>
</feature>
<comment type="similarity">
    <text evidence="3 11">Belongs to the adaptor complexes large subunit family.</text>
</comment>
<feature type="domain" description="Clathrin adaptor alpha/beta/gamma-adaptin appendage Ig-like subdomain" evidence="13">
    <location>
        <begin position="667"/>
        <end position="777"/>
    </location>
</feature>
<dbReference type="InterPro" id="IPR012295">
    <property type="entry name" value="TBP_dom_sf"/>
</dbReference>
<evidence type="ECO:0000256" key="7">
    <source>
        <dbReference type="ARBA" id="ARBA00023136"/>
    </source>
</evidence>
<reference evidence="15" key="1">
    <citation type="submission" date="2023-05" db="EMBL/GenBank/DDBJ databases">
        <title>Nepenthes gracilis genome sequencing.</title>
        <authorList>
            <person name="Fukushima K."/>
        </authorList>
    </citation>
    <scope>NUCLEOTIDE SEQUENCE</scope>
    <source>
        <strain evidence="15">SING2019-196</strain>
    </source>
</reference>
<keyword evidence="16" id="KW-1185">Reference proteome</keyword>
<dbReference type="PANTHER" id="PTHR11134">
    <property type="entry name" value="ADAPTOR COMPLEX SUBUNIT BETA FAMILY MEMBER"/>
    <property type="match status" value="1"/>
</dbReference>
<keyword evidence="8" id="KW-0968">Cytoplasmic vesicle</keyword>
<dbReference type="EMBL" id="BSYO01000009">
    <property type="protein sequence ID" value="GMH09382.1"/>
    <property type="molecule type" value="Genomic_DNA"/>
</dbReference>
<evidence type="ECO:0000313" key="15">
    <source>
        <dbReference type="EMBL" id="GMH09382.1"/>
    </source>
</evidence>
<comment type="subunit">
    <text evidence="10 11">Adaptor protein complexes are heterotetramers composed of two large adaptins (beta-type subunit and alpha-type or delta-type or epsilon-type or gamma-type subunit), a medium adaptin (mu-type subunit) and a small adaptin (sigma-type subunit).</text>
</comment>
<dbReference type="Proteomes" id="UP001279734">
    <property type="component" value="Unassembled WGS sequence"/>
</dbReference>
<dbReference type="FunFam" id="1.25.10.10:FF:000002">
    <property type="entry name" value="AP complex subunit beta"/>
    <property type="match status" value="1"/>
</dbReference>
<evidence type="ECO:0000256" key="10">
    <source>
        <dbReference type="ARBA" id="ARBA00065056"/>
    </source>
</evidence>
<evidence type="ECO:0000259" key="13">
    <source>
        <dbReference type="SMART" id="SM00809"/>
    </source>
</evidence>
<dbReference type="PIRSF" id="PIRSF002291">
    <property type="entry name" value="AP_complex_beta"/>
    <property type="match status" value="1"/>
</dbReference>
<dbReference type="FunFam" id="3.30.310.10:FF:000012">
    <property type="entry name" value="Beta-adaptin-like protein"/>
    <property type="match status" value="1"/>
</dbReference>
<dbReference type="AlphaFoldDB" id="A0AAD3SDY8"/>
<dbReference type="FunFam" id="2.60.40.1150:FF:000002">
    <property type="entry name" value="Beta-adaptin-like protein C"/>
    <property type="match status" value="1"/>
</dbReference>
<dbReference type="SMART" id="SM00809">
    <property type="entry name" value="Alpha_adaptinC2"/>
    <property type="match status" value="1"/>
</dbReference>